<feature type="binding site" evidence="3">
    <location>
        <begin position="356"/>
        <end position="363"/>
    </location>
    <ligand>
        <name>ATP</name>
        <dbReference type="ChEBI" id="CHEBI:30616"/>
    </ligand>
</feature>
<feature type="transmembrane region" description="Helical" evidence="4">
    <location>
        <begin position="21"/>
        <end position="37"/>
    </location>
</feature>
<keyword evidence="2 3" id="KW-0067">ATP-binding</keyword>
<sequence length="883" mass="91898">MRDRLQLPLPPAEPPAPSFPVLASLAPIVGAGALWLVTQLSTMLLLALLGPVIALASLGDGRLQRRRALRREAARFARECDALDERIVAAHADEARALALAHPDARACAVAPVNDPHRWRHEEGDPVPVALGVGAVPSAAALEGNAQPQPPAVQARIDALRAHAGHVDAPLVVDARLGVGLVAGPGVGDAHVRSLALQVLARLPPHAARVVVEADASWAWIDAVPHRVDRSLDARRTLVRVLADGAEVTLAAAPTAEALPRDCRVVVDAALDVVRLGERSATPSLVSVREAARAASRLATAADEAGLGGQAALPTLVRLADLAQDAPGVLPATFLAGPLPIAIDLAVDGPHAVVGGTTGSGKSELLLAWIAALARRHDPSELAVLLVDFKGGASFAALRGLRHCVGVVTDLDEHGAARAIESLRAEIRHRERALQAQGARSIEEASGLGRLVIVVDEFAAMLHELPDLLRLFTDVAARGRSLGMHLVLCTQRPAEAVRDGVLANCGIRISLRVPDDADSIAVTGVPDAARLRLDERGRCVVRIAGQATLHAQSALADAALLERVVADSHAHAAPRRPWCDPLPARVRPADLPAHVAGGTGTAVVLGLVDRPAAQRIDPLVWHPASDGPLLVLGAAASGKSTLAALLAHAGADLVRDEESLWDAVHEPIAPGILVVDDVDALLGRLDDEHAHEVAALLARRMREGPGAGHAVALTARRAAASMAQLAPLADTRVLLRLASRQEHVLAGGTNDRYDAALAPGGAWVAGERVQLAIDDHPVAPRTPARAALPAGPVAIVVASPHDAPSIPGVTGTPAAPADVTIGTVAEWEAAWGVLDRLRQDRPVVVLGVDDRAVRQVLRGAPLSPVLRGAPRWMLERGVASRLA</sequence>
<keyword evidence="4" id="KW-1133">Transmembrane helix</keyword>
<dbReference type="Gene3D" id="3.40.50.300">
    <property type="entry name" value="P-loop containing nucleotide triphosphate hydrolases"/>
    <property type="match status" value="2"/>
</dbReference>
<evidence type="ECO:0000256" key="3">
    <source>
        <dbReference type="PROSITE-ProRule" id="PRU00289"/>
    </source>
</evidence>
<feature type="transmembrane region" description="Helical" evidence="4">
    <location>
        <begin position="43"/>
        <end position="61"/>
    </location>
</feature>
<dbReference type="SMART" id="SM00382">
    <property type="entry name" value="AAA"/>
    <property type="match status" value="2"/>
</dbReference>
<dbReference type="PANTHER" id="PTHR22683:SF1">
    <property type="entry name" value="TYPE VII SECRETION SYSTEM PROTEIN ESSC"/>
    <property type="match status" value="1"/>
</dbReference>
<keyword evidence="1 3" id="KW-0547">Nucleotide-binding</keyword>
<dbReference type="PROSITE" id="PS50901">
    <property type="entry name" value="FTSK"/>
    <property type="match status" value="1"/>
</dbReference>
<feature type="domain" description="FtsK" evidence="5">
    <location>
        <begin position="338"/>
        <end position="520"/>
    </location>
</feature>
<name>A0ABP5MIQ0_9MICO</name>
<dbReference type="InterPro" id="IPR027417">
    <property type="entry name" value="P-loop_NTPase"/>
</dbReference>
<comment type="caution">
    <text evidence="6">The sequence shown here is derived from an EMBL/GenBank/DDBJ whole genome shotgun (WGS) entry which is preliminary data.</text>
</comment>
<organism evidence="6 7">
    <name type="scientific">Agrococcus versicolor</name>
    <dbReference type="NCBI Taxonomy" id="501482"/>
    <lineage>
        <taxon>Bacteria</taxon>
        <taxon>Bacillati</taxon>
        <taxon>Actinomycetota</taxon>
        <taxon>Actinomycetes</taxon>
        <taxon>Micrococcales</taxon>
        <taxon>Microbacteriaceae</taxon>
        <taxon>Agrococcus</taxon>
    </lineage>
</organism>
<dbReference type="RefSeq" id="WP_344343323.1">
    <property type="nucleotide sequence ID" value="NZ_BAAAQT010000006.1"/>
</dbReference>
<protein>
    <recommendedName>
        <fullName evidence="5">FtsK domain-containing protein</fullName>
    </recommendedName>
</protein>
<accession>A0ABP5MIQ0</accession>
<gene>
    <name evidence="6" type="ORF">GCM10009846_20810</name>
</gene>
<dbReference type="Pfam" id="PF01580">
    <property type="entry name" value="FtsK_SpoIIIE"/>
    <property type="match status" value="1"/>
</dbReference>
<dbReference type="Proteomes" id="UP001501599">
    <property type="component" value="Unassembled WGS sequence"/>
</dbReference>
<dbReference type="InterPro" id="IPR002543">
    <property type="entry name" value="FtsK_dom"/>
</dbReference>
<keyword evidence="4" id="KW-0472">Membrane</keyword>
<evidence type="ECO:0000256" key="2">
    <source>
        <dbReference type="ARBA" id="ARBA00022840"/>
    </source>
</evidence>
<dbReference type="CDD" id="cd01127">
    <property type="entry name" value="TrwB_TraG_TraD_VirD4"/>
    <property type="match status" value="1"/>
</dbReference>
<evidence type="ECO:0000313" key="7">
    <source>
        <dbReference type="Proteomes" id="UP001501599"/>
    </source>
</evidence>
<dbReference type="EMBL" id="BAAAQT010000006">
    <property type="protein sequence ID" value="GAA2174525.1"/>
    <property type="molecule type" value="Genomic_DNA"/>
</dbReference>
<dbReference type="SUPFAM" id="SSF52540">
    <property type="entry name" value="P-loop containing nucleoside triphosphate hydrolases"/>
    <property type="match status" value="2"/>
</dbReference>
<dbReference type="InterPro" id="IPR003593">
    <property type="entry name" value="AAA+_ATPase"/>
</dbReference>
<dbReference type="PANTHER" id="PTHR22683">
    <property type="entry name" value="SPORULATION PROTEIN RELATED"/>
    <property type="match status" value="1"/>
</dbReference>
<evidence type="ECO:0000259" key="5">
    <source>
        <dbReference type="PROSITE" id="PS50901"/>
    </source>
</evidence>
<evidence type="ECO:0000256" key="4">
    <source>
        <dbReference type="SAM" id="Phobius"/>
    </source>
</evidence>
<dbReference type="InterPro" id="IPR050206">
    <property type="entry name" value="FtsK/SpoIIIE/SftA"/>
</dbReference>
<proteinExistence type="predicted"/>
<keyword evidence="4" id="KW-0812">Transmembrane</keyword>
<evidence type="ECO:0000313" key="6">
    <source>
        <dbReference type="EMBL" id="GAA2174525.1"/>
    </source>
</evidence>
<reference evidence="7" key="1">
    <citation type="journal article" date="2019" name="Int. J. Syst. Evol. Microbiol.">
        <title>The Global Catalogue of Microorganisms (GCM) 10K type strain sequencing project: providing services to taxonomists for standard genome sequencing and annotation.</title>
        <authorList>
            <consortium name="The Broad Institute Genomics Platform"/>
            <consortium name="The Broad Institute Genome Sequencing Center for Infectious Disease"/>
            <person name="Wu L."/>
            <person name="Ma J."/>
        </authorList>
    </citation>
    <scope>NUCLEOTIDE SEQUENCE [LARGE SCALE GENOMIC DNA]</scope>
    <source>
        <strain evidence="7">JCM 16026</strain>
    </source>
</reference>
<evidence type="ECO:0000256" key="1">
    <source>
        <dbReference type="ARBA" id="ARBA00022741"/>
    </source>
</evidence>
<keyword evidence="7" id="KW-1185">Reference proteome</keyword>